<name>A0A512BAH4_9BACT</name>
<dbReference type="Proteomes" id="UP000321513">
    <property type="component" value="Unassembled WGS sequence"/>
</dbReference>
<comment type="caution">
    <text evidence="2">The sequence shown here is derived from an EMBL/GenBank/DDBJ whole genome shotgun (WGS) entry which is preliminary data.</text>
</comment>
<evidence type="ECO:0000313" key="3">
    <source>
        <dbReference type="Proteomes" id="UP000321513"/>
    </source>
</evidence>
<gene>
    <name evidence="2" type="ORF">SAE01_14580</name>
</gene>
<feature type="transmembrane region" description="Helical" evidence="1">
    <location>
        <begin position="15"/>
        <end position="33"/>
    </location>
</feature>
<evidence type="ECO:0000256" key="1">
    <source>
        <dbReference type="SAM" id="Phobius"/>
    </source>
</evidence>
<dbReference type="AlphaFoldDB" id="A0A512BAH4"/>
<proteinExistence type="predicted"/>
<organism evidence="2 3">
    <name type="scientific">Segetibacter aerophilus</name>
    <dbReference type="NCBI Taxonomy" id="670293"/>
    <lineage>
        <taxon>Bacteria</taxon>
        <taxon>Pseudomonadati</taxon>
        <taxon>Bacteroidota</taxon>
        <taxon>Chitinophagia</taxon>
        <taxon>Chitinophagales</taxon>
        <taxon>Chitinophagaceae</taxon>
        <taxon>Segetibacter</taxon>
    </lineage>
</organism>
<evidence type="ECO:0000313" key="2">
    <source>
        <dbReference type="EMBL" id="GEO08962.1"/>
    </source>
</evidence>
<accession>A0A512BAH4</accession>
<keyword evidence="3" id="KW-1185">Reference proteome</keyword>
<protein>
    <submittedName>
        <fullName evidence="2">Uncharacterized protein</fullName>
    </submittedName>
</protein>
<sequence>MYKYSESFNKSDGEVAVVVGLVVVGVSGAISFLHEVIERAKRAVIAIRNVFIDYIKCWCK</sequence>
<reference evidence="2 3" key="1">
    <citation type="submission" date="2019-07" db="EMBL/GenBank/DDBJ databases">
        <title>Whole genome shotgun sequence of Segetibacter aerophilus NBRC 106135.</title>
        <authorList>
            <person name="Hosoyama A."/>
            <person name="Uohara A."/>
            <person name="Ohji S."/>
            <person name="Ichikawa N."/>
        </authorList>
    </citation>
    <scope>NUCLEOTIDE SEQUENCE [LARGE SCALE GENOMIC DNA]</scope>
    <source>
        <strain evidence="2 3">NBRC 106135</strain>
    </source>
</reference>
<keyword evidence="1" id="KW-0812">Transmembrane</keyword>
<keyword evidence="1" id="KW-0472">Membrane</keyword>
<dbReference type="EMBL" id="BJYT01000004">
    <property type="protein sequence ID" value="GEO08962.1"/>
    <property type="molecule type" value="Genomic_DNA"/>
</dbReference>
<keyword evidence="1" id="KW-1133">Transmembrane helix</keyword>